<accession>A0A269PEX6</accession>
<protein>
    <submittedName>
        <fullName evidence="8">Acyl-CoA synthase</fullName>
    </submittedName>
</protein>
<evidence type="ECO:0000313" key="8">
    <source>
        <dbReference type="EMBL" id="PAJ70745.1"/>
    </source>
</evidence>
<evidence type="ECO:0000256" key="3">
    <source>
        <dbReference type="ARBA" id="ARBA00022832"/>
    </source>
</evidence>
<reference evidence="8 9" key="1">
    <citation type="submission" date="2017-08" db="EMBL/GenBank/DDBJ databases">
        <authorList>
            <person name="de Groot N.N."/>
        </authorList>
    </citation>
    <scope>NUCLEOTIDE SEQUENCE [LARGE SCALE GENOMIC DNA]</scope>
    <source>
        <strain evidence="8 9">NBT06-6</strain>
    </source>
</reference>
<evidence type="ECO:0000256" key="1">
    <source>
        <dbReference type="ARBA" id="ARBA00006432"/>
    </source>
</evidence>
<dbReference type="InterPro" id="IPR045851">
    <property type="entry name" value="AMP-bd_C_sf"/>
</dbReference>
<dbReference type="Pfam" id="PF00501">
    <property type="entry name" value="AMP-binding"/>
    <property type="match status" value="1"/>
</dbReference>
<evidence type="ECO:0000256" key="5">
    <source>
        <dbReference type="SAM" id="MobiDB-lite"/>
    </source>
</evidence>
<dbReference type="Proteomes" id="UP000215771">
    <property type="component" value="Unassembled WGS sequence"/>
</dbReference>
<keyword evidence="3" id="KW-0276">Fatty acid metabolism</keyword>
<keyword evidence="4" id="KW-0443">Lipid metabolism</keyword>
<dbReference type="Gene3D" id="3.30.300.30">
    <property type="match status" value="1"/>
</dbReference>
<dbReference type="GO" id="GO:0016874">
    <property type="term" value="F:ligase activity"/>
    <property type="evidence" value="ECO:0007669"/>
    <property type="project" value="UniProtKB-KW"/>
</dbReference>
<dbReference type="PANTHER" id="PTHR22754">
    <property type="entry name" value="DISCO-INTERACTING PROTEIN 2 DIP2 -RELATED"/>
    <property type="match status" value="1"/>
</dbReference>
<evidence type="ECO:0000256" key="2">
    <source>
        <dbReference type="ARBA" id="ARBA00022598"/>
    </source>
</evidence>
<dbReference type="GO" id="GO:0071766">
    <property type="term" value="P:Actinobacterium-type cell wall biogenesis"/>
    <property type="evidence" value="ECO:0007669"/>
    <property type="project" value="UniProtKB-ARBA"/>
</dbReference>
<evidence type="ECO:0000259" key="7">
    <source>
        <dbReference type="Pfam" id="PF23024"/>
    </source>
</evidence>
<dbReference type="AlphaFoldDB" id="A0A269PEX6"/>
<dbReference type="FunFam" id="3.40.50.12780:FF:000013">
    <property type="entry name" value="Long-chain-fatty-acid--AMP ligase FadD32"/>
    <property type="match status" value="1"/>
</dbReference>
<evidence type="ECO:0000259" key="6">
    <source>
        <dbReference type="Pfam" id="PF00501"/>
    </source>
</evidence>
<sequence length="619" mass="66677">MDLDAIIARFLDQDGNITIPPGFTIPAMTEMLYAAAEHAGQADAVSIRFWDYSDSAEGNSVVYTRREVNTRIKAIAVRLAQVGKPGDRVAILAANSPEYILGFMGAMYAGQVPVPLYDPNEPGHEGHLRAVLYDSGAKTVLTNKKGAAAVRAYFADLPSAQRPRIIAVDALPDTLAQGWGELRAAAEAAGAAGADTANQTAFLQYTSGSTRTPAGVKLTNESIVSNVIQIYSGVGVQQPMRLVSWLPLHHDMGIVVTTLLIILGNEMEIFTPQDFVQQPKRWMDRLSRRESDPEDMHIYTVAPNFALDMAARYAAPNGPEAAEDYDFSQLECIIIGSEPVTKPGVDAFFTAFGKSGLRREVLRPSYGLAEATLLVSTPQAGKTTELPRFTSFDREQLAAGTAAEVAEGQGVQFASNGQPVNWMRFAIVDPATKDEVPENSVGEIWVHGPNVAGGYLERKEETADTFANTIGTTLQESLPKDGWLNTGDLGVLVDGELYITGRVKDLVVVAGRNHYPQDIEATVMEASEHVRKDSVAAFSVPGDDVERLVILVERGDTADASGDAAAEEAIRAAVSSHHGVSPDVVEFRAPNEIARSSSGKIARRVNAKQFQERANANPQ</sequence>
<evidence type="ECO:0000256" key="4">
    <source>
        <dbReference type="ARBA" id="ARBA00023098"/>
    </source>
</evidence>
<dbReference type="GO" id="GO:0006633">
    <property type="term" value="P:fatty acid biosynthetic process"/>
    <property type="evidence" value="ECO:0007669"/>
    <property type="project" value="TreeGrafter"/>
</dbReference>
<dbReference type="InterPro" id="IPR040097">
    <property type="entry name" value="FAAL/FAAC"/>
</dbReference>
<feature type="domain" description="AMP-dependent synthetase/ligase" evidence="6">
    <location>
        <begin position="58"/>
        <end position="456"/>
    </location>
</feature>
<dbReference type="CDD" id="cd05931">
    <property type="entry name" value="FAAL"/>
    <property type="match status" value="1"/>
</dbReference>
<dbReference type="EMBL" id="NQMQ01000007">
    <property type="protein sequence ID" value="PAJ70745.1"/>
    <property type="molecule type" value="Genomic_DNA"/>
</dbReference>
<keyword evidence="2" id="KW-0436">Ligase</keyword>
<dbReference type="Gene3D" id="3.40.50.12780">
    <property type="entry name" value="N-terminal domain of ligase-like"/>
    <property type="match status" value="1"/>
</dbReference>
<organism evidence="8 9">
    <name type="scientific">Corynebacterium hadale</name>
    <dbReference type="NCBI Taxonomy" id="2026255"/>
    <lineage>
        <taxon>Bacteria</taxon>
        <taxon>Bacillati</taxon>
        <taxon>Actinomycetota</taxon>
        <taxon>Actinomycetes</taxon>
        <taxon>Mycobacteriales</taxon>
        <taxon>Corynebacteriaceae</taxon>
        <taxon>Corynebacterium</taxon>
    </lineage>
</organism>
<dbReference type="InterPro" id="IPR000873">
    <property type="entry name" value="AMP-dep_synth/lig_dom"/>
</dbReference>
<dbReference type="InterPro" id="IPR025110">
    <property type="entry name" value="AMP-bd_C"/>
</dbReference>
<feature type="domain" description="AMP-binding enzyme C-terminal" evidence="7">
    <location>
        <begin position="505"/>
        <end position="613"/>
    </location>
</feature>
<dbReference type="PANTHER" id="PTHR22754:SF32">
    <property type="entry name" value="DISCO-INTERACTING PROTEIN 2"/>
    <property type="match status" value="1"/>
</dbReference>
<comment type="caution">
    <text evidence="8">The sequence shown here is derived from an EMBL/GenBank/DDBJ whole genome shotgun (WGS) entry which is preliminary data.</text>
</comment>
<proteinExistence type="inferred from homology"/>
<gene>
    <name evidence="8" type="ORF">CIG21_03460</name>
</gene>
<comment type="similarity">
    <text evidence="1">Belongs to the ATP-dependent AMP-binding enzyme family.</text>
</comment>
<evidence type="ECO:0000313" key="9">
    <source>
        <dbReference type="Proteomes" id="UP000215771"/>
    </source>
</evidence>
<dbReference type="SUPFAM" id="SSF56801">
    <property type="entry name" value="Acetyl-CoA synthetase-like"/>
    <property type="match status" value="1"/>
</dbReference>
<feature type="region of interest" description="Disordered" evidence="5">
    <location>
        <begin position="598"/>
        <end position="619"/>
    </location>
</feature>
<dbReference type="Pfam" id="PF23024">
    <property type="entry name" value="AMP-dom_DIP2-like"/>
    <property type="match status" value="1"/>
</dbReference>
<dbReference type="GO" id="GO:0005886">
    <property type="term" value="C:plasma membrane"/>
    <property type="evidence" value="ECO:0007669"/>
    <property type="project" value="TreeGrafter"/>
</dbReference>
<name>A0A269PEX6_9CORY</name>
<dbReference type="GO" id="GO:0070566">
    <property type="term" value="F:adenylyltransferase activity"/>
    <property type="evidence" value="ECO:0007669"/>
    <property type="project" value="TreeGrafter"/>
</dbReference>
<dbReference type="RefSeq" id="WP_095275729.1">
    <property type="nucleotide sequence ID" value="NZ_CP047655.1"/>
</dbReference>
<dbReference type="InterPro" id="IPR042099">
    <property type="entry name" value="ANL_N_sf"/>
</dbReference>
<dbReference type="NCBIfam" id="NF040633">
    <property type="entry name" value="FadD32_Coryne"/>
    <property type="match status" value="1"/>
</dbReference>
<feature type="compositionally biased region" description="Polar residues" evidence="5">
    <location>
        <begin position="608"/>
        <end position="619"/>
    </location>
</feature>